<comment type="caution">
    <text evidence="2">The sequence shown here is derived from an EMBL/GenBank/DDBJ whole genome shotgun (WGS) entry which is preliminary data.</text>
</comment>
<proteinExistence type="predicted"/>
<feature type="region of interest" description="Disordered" evidence="1">
    <location>
        <begin position="328"/>
        <end position="350"/>
    </location>
</feature>
<keyword evidence="3" id="KW-1185">Reference proteome</keyword>
<reference evidence="2 3" key="1">
    <citation type="journal article" date="2023" name="PLoS ONE">
        <title>Cytospora paraplurivora sp. nov. isolated from orchards with fruit tree decline syndrome in Ontario, Canada.</title>
        <authorList>
            <person name="Ilyukhin E."/>
            <person name="Nguyen H.D.T."/>
            <person name="Castle A.J."/>
            <person name="Ellouze W."/>
        </authorList>
    </citation>
    <scope>NUCLEOTIDE SEQUENCE [LARGE SCALE GENOMIC DNA]</scope>
    <source>
        <strain evidence="2 3">FDS-564</strain>
    </source>
</reference>
<organism evidence="2 3">
    <name type="scientific">Cytospora paraplurivora</name>
    <dbReference type="NCBI Taxonomy" id="2898453"/>
    <lineage>
        <taxon>Eukaryota</taxon>
        <taxon>Fungi</taxon>
        <taxon>Dikarya</taxon>
        <taxon>Ascomycota</taxon>
        <taxon>Pezizomycotina</taxon>
        <taxon>Sordariomycetes</taxon>
        <taxon>Sordariomycetidae</taxon>
        <taxon>Diaporthales</taxon>
        <taxon>Cytosporaceae</taxon>
        <taxon>Cytospora</taxon>
    </lineage>
</organism>
<sequence length="442" mass="48322">MAAPIDDDATTASLDLVEHDVIDISKAPAIVSWVGEDGRTRSLSHSSLDHVTLDIKFDAEAHTAFFKITANIAFKDRRNKSNIFLYVHPERIQSLAVVADQDDNPVSAPNKLGTRTYSLHFALTTPPALVVPKHSFRPRGDVARLRLESLQALAAKTSFQVNFPSGIFPKDRLVALCDQASSSGCLKTMPNTENLAKLYGGKGARVIDQGQSGSSEALPTEEVSNSAARAATRGSPNEDREESEADSHGTVNSPPSYDKLGHSPPYHAPAARKRRRLVSEATAGDSSQVQTLLEICRQGFGDVGCRLDRIEQRLGDLGSRLDRVERHIRVGDGQQDLPSGRQAGQQDDPQRDVLGQRIDCVEERVASVEVKLDTGLSELADTIEYQMADAKNELERHVTICVEDEMGTAQSQFEDFVRDEIRNVGEEIEDTVKETLIDALSG</sequence>
<dbReference type="AlphaFoldDB" id="A0AAN9U5N8"/>
<evidence type="ECO:0000256" key="1">
    <source>
        <dbReference type="SAM" id="MobiDB-lite"/>
    </source>
</evidence>
<name>A0AAN9U5N8_9PEZI</name>
<dbReference type="Proteomes" id="UP001320245">
    <property type="component" value="Unassembled WGS sequence"/>
</dbReference>
<feature type="compositionally biased region" description="Polar residues" evidence="1">
    <location>
        <begin position="210"/>
        <end position="227"/>
    </location>
</feature>
<accession>A0AAN9U5N8</accession>
<evidence type="ECO:0000313" key="3">
    <source>
        <dbReference type="Proteomes" id="UP001320245"/>
    </source>
</evidence>
<gene>
    <name evidence="2" type="ORF">SLS53_006310</name>
</gene>
<feature type="region of interest" description="Disordered" evidence="1">
    <location>
        <begin position="210"/>
        <end position="284"/>
    </location>
</feature>
<protein>
    <submittedName>
        <fullName evidence="2">Uncharacterized protein</fullName>
    </submittedName>
</protein>
<dbReference type="EMBL" id="JAJSPL020000027">
    <property type="protein sequence ID" value="KAK7737932.1"/>
    <property type="molecule type" value="Genomic_DNA"/>
</dbReference>
<evidence type="ECO:0000313" key="2">
    <source>
        <dbReference type="EMBL" id="KAK7737932.1"/>
    </source>
</evidence>